<name>A0A9D2BP19_9BACT</name>
<feature type="transmembrane region" description="Helical" evidence="1">
    <location>
        <begin position="302"/>
        <end position="319"/>
    </location>
</feature>
<keyword evidence="1" id="KW-1133">Transmembrane helix</keyword>
<evidence type="ECO:0000313" key="3">
    <source>
        <dbReference type="Proteomes" id="UP000823847"/>
    </source>
</evidence>
<proteinExistence type="predicted"/>
<feature type="transmembrane region" description="Helical" evidence="1">
    <location>
        <begin position="132"/>
        <end position="156"/>
    </location>
</feature>
<feature type="transmembrane region" description="Helical" evidence="1">
    <location>
        <begin position="168"/>
        <end position="188"/>
    </location>
</feature>
<evidence type="ECO:0000256" key="1">
    <source>
        <dbReference type="SAM" id="Phobius"/>
    </source>
</evidence>
<dbReference type="Proteomes" id="UP000823847">
    <property type="component" value="Unassembled WGS sequence"/>
</dbReference>
<evidence type="ECO:0000313" key="2">
    <source>
        <dbReference type="EMBL" id="HIX85884.1"/>
    </source>
</evidence>
<feature type="transmembrane region" description="Helical" evidence="1">
    <location>
        <begin position="200"/>
        <end position="226"/>
    </location>
</feature>
<organism evidence="2 3">
    <name type="scientific">Candidatus Parabacteroides intestinigallinarum</name>
    <dbReference type="NCBI Taxonomy" id="2838722"/>
    <lineage>
        <taxon>Bacteria</taxon>
        <taxon>Pseudomonadati</taxon>
        <taxon>Bacteroidota</taxon>
        <taxon>Bacteroidia</taxon>
        <taxon>Bacteroidales</taxon>
        <taxon>Tannerellaceae</taxon>
        <taxon>Parabacteroides</taxon>
    </lineage>
</organism>
<feature type="transmembrane region" description="Helical" evidence="1">
    <location>
        <begin position="326"/>
        <end position="345"/>
    </location>
</feature>
<gene>
    <name evidence="2" type="ORF">H9848_04665</name>
</gene>
<sequence>MKEKMTVLASQAGATLRNHPAEVALSVAAFAVACYDYEDREGRSWDVMLSYYPVVFLFTYTLNRLLKRGMGRWAYYLSPLLWIPFYLLPEQPLFTTTYAVSWLLIQLFYLSSGWERDNKRFLEGGFAYLRSLFFAGGFSVVTWLLTGSIYKSIFYIFDLGYGDGFARLMAYTGYGVFLVLFPFLFLLFNRRKETGWEGFGKLFGILLNYVLSPALLVYAAILYLYFVKITLTWSLPKGGVAAISVGFIIAAFLLRGCQAFVERRMYDWFYRHASLWTLPALAMFWVATAYRVAQYGFTEPRVYLVVVGLILTATVLLFLTRRWGRYLYVACLTIGLFGVVTYIPGITAKDIERVSQKARGNYPERERTEETYIYISSDLPVDIQGYNTLVDIRNQTHPSDTLTVYDADTLVYREAYDVLLEKQLEKVGLSRTSDSIPESVYPDLLRIELDSSAIVLEQLNLRRDSLFHVNYIEGAYYLKR</sequence>
<dbReference type="Pfam" id="PF13687">
    <property type="entry name" value="DUF4153"/>
    <property type="match status" value="1"/>
</dbReference>
<dbReference type="AlphaFoldDB" id="A0A9D2BP19"/>
<feature type="transmembrane region" description="Helical" evidence="1">
    <location>
        <begin position="73"/>
        <end position="89"/>
    </location>
</feature>
<reference evidence="2" key="2">
    <citation type="submission" date="2021-04" db="EMBL/GenBank/DDBJ databases">
        <authorList>
            <person name="Gilroy R."/>
        </authorList>
    </citation>
    <scope>NUCLEOTIDE SEQUENCE</scope>
    <source>
        <strain evidence="2">ChiHecec2B26-12326</strain>
    </source>
</reference>
<keyword evidence="1" id="KW-0472">Membrane</keyword>
<accession>A0A9D2BP19</accession>
<protein>
    <submittedName>
        <fullName evidence="2">DUF4153 domain-containing protein</fullName>
    </submittedName>
</protein>
<dbReference type="EMBL" id="DXEN01000031">
    <property type="protein sequence ID" value="HIX85884.1"/>
    <property type="molecule type" value="Genomic_DNA"/>
</dbReference>
<comment type="caution">
    <text evidence="2">The sequence shown here is derived from an EMBL/GenBank/DDBJ whole genome shotgun (WGS) entry which is preliminary data.</text>
</comment>
<feature type="transmembrane region" description="Helical" evidence="1">
    <location>
        <begin position="269"/>
        <end position="290"/>
    </location>
</feature>
<feature type="transmembrane region" description="Helical" evidence="1">
    <location>
        <begin position="238"/>
        <end position="257"/>
    </location>
</feature>
<dbReference type="PROSITE" id="PS51257">
    <property type="entry name" value="PROKAR_LIPOPROTEIN"/>
    <property type="match status" value="1"/>
</dbReference>
<keyword evidence="1" id="KW-0812">Transmembrane</keyword>
<reference evidence="2" key="1">
    <citation type="journal article" date="2021" name="PeerJ">
        <title>Extensive microbial diversity within the chicken gut microbiome revealed by metagenomics and culture.</title>
        <authorList>
            <person name="Gilroy R."/>
            <person name="Ravi A."/>
            <person name="Getino M."/>
            <person name="Pursley I."/>
            <person name="Horton D.L."/>
            <person name="Alikhan N.F."/>
            <person name="Baker D."/>
            <person name="Gharbi K."/>
            <person name="Hall N."/>
            <person name="Watson M."/>
            <person name="Adriaenssens E.M."/>
            <person name="Foster-Nyarko E."/>
            <person name="Jarju S."/>
            <person name="Secka A."/>
            <person name="Antonio M."/>
            <person name="Oren A."/>
            <person name="Chaudhuri R.R."/>
            <person name="La Ragione R."/>
            <person name="Hildebrand F."/>
            <person name="Pallen M.J."/>
        </authorList>
    </citation>
    <scope>NUCLEOTIDE SEQUENCE</scope>
    <source>
        <strain evidence="2">ChiHecec2B26-12326</strain>
    </source>
</reference>
<dbReference type="InterPro" id="IPR025291">
    <property type="entry name" value="DUF4153"/>
</dbReference>
<feature type="transmembrane region" description="Helical" evidence="1">
    <location>
        <begin position="95"/>
        <end position="111"/>
    </location>
</feature>